<protein>
    <submittedName>
        <fullName evidence="2">Uncharacterized protein</fullName>
    </submittedName>
</protein>
<dbReference type="AlphaFoldDB" id="A0A815E9Z7"/>
<sequence>MVVTHQSVLFAILLFLVSQQTIYGLQCYECSNCMTPKNLVTVKGCDSGCSCTKITSVTNGKVIHIGRGYTQSCTEYNLVLFSSGYFQNCCTGDGCNAVGWTFTH</sequence>
<dbReference type="EMBL" id="CAJNOJ010000223">
    <property type="protein sequence ID" value="CAF1308633.1"/>
    <property type="molecule type" value="Genomic_DNA"/>
</dbReference>
<evidence type="ECO:0000313" key="2">
    <source>
        <dbReference type="EMBL" id="CAF1308633.1"/>
    </source>
</evidence>
<feature type="signal peptide" evidence="1">
    <location>
        <begin position="1"/>
        <end position="24"/>
    </location>
</feature>
<gene>
    <name evidence="2" type="ORF">EDS130_LOCUS31012</name>
</gene>
<keyword evidence="1" id="KW-0732">Signal</keyword>
<proteinExistence type="predicted"/>
<comment type="caution">
    <text evidence="2">The sequence shown here is derived from an EMBL/GenBank/DDBJ whole genome shotgun (WGS) entry which is preliminary data.</text>
</comment>
<organism evidence="2 3">
    <name type="scientific">Adineta ricciae</name>
    <name type="common">Rotifer</name>
    <dbReference type="NCBI Taxonomy" id="249248"/>
    <lineage>
        <taxon>Eukaryota</taxon>
        <taxon>Metazoa</taxon>
        <taxon>Spiralia</taxon>
        <taxon>Gnathifera</taxon>
        <taxon>Rotifera</taxon>
        <taxon>Eurotatoria</taxon>
        <taxon>Bdelloidea</taxon>
        <taxon>Adinetida</taxon>
        <taxon>Adinetidae</taxon>
        <taxon>Adineta</taxon>
    </lineage>
</organism>
<accession>A0A815E9Z7</accession>
<dbReference type="InterPro" id="IPR045860">
    <property type="entry name" value="Snake_toxin-like_sf"/>
</dbReference>
<name>A0A815E9Z7_ADIRI</name>
<dbReference type="OrthoDB" id="10016694at2759"/>
<dbReference type="SUPFAM" id="SSF57302">
    <property type="entry name" value="Snake toxin-like"/>
    <property type="match status" value="1"/>
</dbReference>
<evidence type="ECO:0000256" key="1">
    <source>
        <dbReference type="SAM" id="SignalP"/>
    </source>
</evidence>
<reference evidence="2" key="1">
    <citation type="submission" date="2021-02" db="EMBL/GenBank/DDBJ databases">
        <authorList>
            <person name="Nowell W R."/>
        </authorList>
    </citation>
    <scope>NUCLEOTIDE SEQUENCE</scope>
</reference>
<dbReference type="Proteomes" id="UP000663852">
    <property type="component" value="Unassembled WGS sequence"/>
</dbReference>
<evidence type="ECO:0000313" key="3">
    <source>
        <dbReference type="Proteomes" id="UP000663852"/>
    </source>
</evidence>
<feature type="chain" id="PRO_5032836090" evidence="1">
    <location>
        <begin position="25"/>
        <end position="104"/>
    </location>
</feature>